<dbReference type="OrthoDB" id="6638504at2"/>
<name>A0A2Z4RQD1_PSEPU</name>
<dbReference type="EMBL" id="CP029693">
    <property type="protein sequence ID" value="AWY43196.1"/>
    <property type="molecule type" value="Genomic_DNA"/>
</dbReference>
<feature type="chain" id="PRO_5016247232" evidence="1">
    <location>
        <begin position="23"/>
        <end position="122"/>
    </location>
</feature>
<keyword evidence="1" id="KW-0732">Signal</keyword>
<protein>
    <submittedName>
        <fullName evidence="2">Uncharacterized protein</fullName>
    </submittedName>
</protein>
<evidence type="ECO:0000313" key="2">
    <source>
        <dbReference type="EMBL" id="AWY43196.1"/>
    </source>
</evidence>
<feature type="signal peptide" evidence="1">
    <location>
        <begin position="1"/>
        <end position="22"/>
    </location>
</feature>
<organism evidence="2 3">
    <name type="scientific">Pseudomonas putida</name>
    <name type="common">Arthrobacter siderocapsulatus</name>
    <dbReference type="NCBI Taxonomy" id="303"/>
    <lineage>
        <taxon>Bacteria</taxon>
        <taxon>Pseudomonadati</taxon>
        <taxon>Pseudomonadota</taxon>
        <taxon>Gammaproteobacteria</taxon>
        <taxon>Pseudomonadales</taxon>
        <taxon>Pseudomonadaceae</taxon>
        <taxon>Pseudomonas</taxon>
    </lineage>
</organism>
<sequence>MRGSGKLIFAALGMMMVLPCVAAEFDFSSSSDFTEINLELKQIDDPNPQAIMLKVMLSHDAQRRLEQVSSRAIHERLRLSINGIEVSNSTIQSAIKGPGMMISVPREIARDLLPTLLEPSAS</sequence>
<gene>
    <name evidence="2" type="ORF">DKY63_26075</name>
</gene>
<dbReference type="Proteomes" id="UP000250299">
    <property type="component" value="Chromosome"/>
</dbReference>
<evidence type="ECO:0000313" key="3">
    <source>
        <dbReference type="Proteomes" id="UP000250299"/>
    </source>
</evidence>
<dbReference type="AlphaFoldDB" id="A0A2Z4RQD1"/>
<evidence type="ECO:0000256" key="1">
    <source>
        <dbReference type="SAM" id="SignalP"/>
    </source>
</evidence>
<accession>A0A2Z4RQD1</accession>
<reference evidence="2 3" key="1">
    <citation type="submission" date="2018-05" db="EMBL/GenBank/DDBJ databases">
        <title>Whole genome sequence of Pseudomonas putida JBC17.</title>
        <authorList>
            <person name="Lee Y.H."/>
            <person name="David K."/>
        </authorList>
    </citation>
    <scope>NUCLEOTIDE SEQUENCE [LARGE SCALE GENOMIC DNA]</scope>
    <source>
        <strain evidence="2 3">JBC17</strain>
    </source>
</reference>
<proteinExistence type="predicted"/>